<evidence type="ECO:0000256" key="1">
    <source>
        <dbReference type="ARBA" id="ARBA00004323"/>
    </source>
</evidence>
<dbReference type="Proteomes" id="UP001445076">
    <property type="component" value="Unassembled WGS sequence"/>
</dbReference>
<dbReference type="GO" id="GO:0000139">
    <property type="term" value="C:Golgi membrane"/>
    <property type="evidence" value="ECO:0007669"/>
    <property type="project" value="UniProtKB-SubCell"/>
</dbReference>
<dbReference type="AlphaFoldDB" id="A0AAW0X129"/>
<evidence type="ECO:0000256" key="5">
    <source>
        <dbReference type="ARBA" id="ARBA00022692"/>
    </source>
</evidence>
<dbReference type="GO" id="GO:0016758">
    <property type="term" value="F:hexosyltransferase activity"/>
    <property type="evidence" value="ECO:0007669"/>
    <property type="project" value="InterPro"/>
</dbReference>
<evidence type="ECO:0000256" key="4">
    <source>
        <dbReference type="ARBA" id="ARBA00022679"/>
    </source>
</evidence>
<protein>
    <recommendedName>
        <fullName evidence="11">Hexosyltransferase</fullName>
        <ecNumber evidence="11">2.4.1.-</ecNumber>
    </recommendedName>
</protein>
<accession>A0AAW0X129</accession>
<proteinExistence type="inferred from homology"/>
<dbReference type="EC" id="2.4.1.-" evidence="11"/>
<evidence type="ECO:0000256" key="7">
    <source>
        <dbReference type="ARBA" id="ARBA00022989"/>
    </source>
</evidence>
<dbReference type="InterPro" id="IPR002659">
    <property type="entry name" value="Glyco_trans_31"/>
</dbReference>
<dbReference type="EMBL" id="JARKIK010000052">
    <property type="protein sequence ID" value="KAK8733974.1"/>
    <property type="molecule type" value="Genomic_DNA"/>
</dbReference>
<dbReference type="GO" id="GO:0006493">
    <property type="term" value="P:protein O-linked glycosylation"/>
    <property type="evidence" value="ECO:0007669"/>
    <property type="project" value="TreeGrafter"/>
</dbReference>
<feature type="signal peptide" evidence="12">
    <location>
        <begin position="1"/>
        <end position="18"/>
    </location>
</feature>
<comment type="caution">
    <text evidence="13">The sequence shown here is derived from an EMBL/GenBank/DDBJ whole genome shotgun (WGS) entry which is preliminary data.</text>
</comment>
<feature type="chain" id="PRO_5043508595" description="Hexosyltransferase" evidence="12">
    <location>
        <begin position="19"/>
        <end position="335"/>
    </location>
</feature>
<gene>
    <name evidence="13" type="ORF">OTU49_006275</name>
</gene>
<dbReference type="PANTHER" id="PTHR11214">
    <property type="entry name" value="BETA-1,3-N-ACETYLGLUCOSAMINYLTRANSFERASE"/>
    <property type="match status" value="1"/>
</dbReference>
<keyword evidence="12" id="KW-0732">Signal</keyword>
<keyword evidence="5" id="KW-0812">Transmembrane</keyword>
<evidence type="ECO:0000256" key="6">
    <source>
        <dbReference type="ARBA" id="ARBA00022968"/>
    </source>
</evidence>
<evidence type="ECO:0000313" key="13">
    <source>
        <dbReference type="EMBL" id="KAK8733974.1"/>
    </source>
</evidence>
<dbReference type="Pfam" id="PF01762">
    <property type="entry name" value="Galactosyl_T"/>
    <property type="match status" value="1"/>
</dbReference>
<evidence type="ECO:0000256" key="11">
    <source>
        <dbReference type="RuleBase" id="RU363063"/>
    </source>
</evidence>
<evidence type="ECO:0000256" key="8">
    <source>
        <dbReference type="ARBA" id="ARBA00023034"/>
    </source>
</evidence>
<evidence type="ECO:0000256" key="10">
    <source>
        <dbReference type="ARBA" id="ARBA00023180"/>
    </source>
</evidence>
<keyword evidence="6" id="KW-0735">Signal-anchor</keyword>
<organism evidence="13 14">
    <name type="scientific">Cherax quadricarinatus</name>
    <name type="common">Australian red claw crayfish</name>
    <dbReference type="NCBI Taxonomy" id="27406"/>
    <lineage>
        <taxon>Eukaryota</taxon>
        <taxon>Metazoa</taxon>
        <taxon>Ecdysozoa</taxon>
        <taxon>Arthropoda</taxon>
        <taxon>Crustacea</taxon>
        <taxon>Multicrustacea</taxon>
        <taxon>Malacostraca</taxon>
        <taxon>Eumalacostraca</taxon>
        <taxon>Eucarida</taxon>
        <taxon>Decapoda</taxon>
        <taxon>Pleocyemata</taxon>
        <taxon>Astacidea</taxon>
        <taxon>Parastacoidea</taxon>
        <taxon>Parastacidae</taxon>
        <taxon>Cherax</taxon>
    </lineage>
</organism>
<evidence type="ECO:0000313" key="14">
    <source>
        <dbReference type="Proteomes" id="UP001445076"/>
    </source>
</evidence>
<dbReference type="FunFam" id="3.90.550.50:FF:000001">
    <property type="entry name" value="Hexosyltransferase"/>
    <property type="match status" value="1"/>
</dbReference>
<evidence type="ECO:0000256" key="2">
    <source>
        <dbReference type="ARBA" id="ARBA00008661"/>
    </source>
</evidence>
<keyword evidence="3 11" id="KW-0328">Glycosyltransferase</keyword>
<evidence type="ECO:0000256" key="3">
    <source>
        <dbReference type="ARBA" id="ARBA00022676"/>
    </source>
</evidence>
<sequence length="335" mass="38821">MILRLLMFVCCCTGLLIAIISMTLPPPYRPLLPANFTYRFNKLNETISLPGPTVHSILEEVEWIEDLSQEDEPVCNNSDPFILAVVPSALHHFTERNRIRDTWANPSLYPFTRIRALFVLGATDNFILQDQIFQEMDINHDIIQNTFFDTYRNLTYKSISWLSWVRDFCPDTPFIVKVDDDLVVNPFHLVAYLQEEIHKDSAPAKIHGRFWKRAKPHRNGKWAVTEEEYPEEIFPPFVLGPAYILGRNAVDRLLAYISHTPFLWLEDVYITGLVAHAAGIKHVQVDKVLYTKKLTKKLYSGQQVFYIDASEKNKAVSWAKILKYAHVQKRSKAKK</sequence>
<comment type="similarity">
    <text evidence="2 11">Belongs to the glycosyltransferase 31 family.</text>
</comment>
<name>A0AAW0X129_CHEQU</name>
<keyword evidence="4" id="KW-0808">Transferase</keyword>
<keyword evidence="14" id="KW-1185">Reference proteome</keyword>
<keyword evidence="9" id="KW-0472">Membrane</keyword>
<dbReference type="Gene3D" id="3.90.550.50">
    <property type="match status" value="1"/>
</dbReference>
<dbReference type="PANTHER" id="PTHR11214:SF378">
    <property type="entry name" value="BETA-1,3-GALACTOSYLTRANSFERASE 4"/>
    <property type="match status" value="1"/>
</dbReference>
<keyword evidence="8 11" id="KW-0333">Golgi apparatus</keyword>
<keyword evidence="7" id="KW-1133">Transmembrane helix</keyword>
<comment type="subcellular location">
    <subcellularLocation>
        <location evidence="1 11">Golgi apparatus membrane</location>
        <topology evidence="1 11">Single-pass type II membrane protein</topology>
    </subcellularLocation>
</comment>
<evidence type="ECO:0000256" key="9">
    <source>
        <dbReference type="ARBA" id="ARBA00023136"/>
    </source>
</evidence>
<keyword evidence="10" id="KW-0325">Glycoprotein</keyword>
<reference evidence="13 14" key="1">
    <citation type="journal article" date="2024" name="BMC Genomics">
        <title>Genome assembly of redclaw crayfish (Cherax quadricarinatus) provides insights into its immune adaptation and hypoxia tolerance.</title>
        <authorList>
            <person name="Liu Z."/>
            <person name="Zheng J."/>
            <person name="Li H."/>
            <person name="Fang K."/>
            <person name="Wang S."/>
            <person name="He J."/>
            <person name="Zhou D."/>
            <person name="Weng S."/>
            <person name="Chi M."/>
            <person name="Gu Z."/>
            <person name="He J."/>
            <person name="Li F."/>
            <person name="Wang M."/>
        </authorList>
    </citation>
    <scope>NUCLEOTIDE SEQUENCE [LARGE SCALE GENOMIC DNA]</scope>
    <source>
        <strain evidence="13">ZL_2023a</strain>
    </source>
</reference>
<evidence type="ECO:0000256" key="12">
    <source>
        <dbReference type="SAM" id="SignalP"/>
    </source>
</evidence>